<evidence type="ECO:0000256" key="4">
    <source>
        <dbReference type="ARBA" id="ARBA00022658"/>
    </source>
</evidence>
<evidence type="ECO:0000256" key="2">
    <source>
        <dbReference type="ARBA" id="ARBA00006692"/>
    </source>
</evidence>
<dbReference type="AlphaFoldDB" id="A0ABD2P2E8"/>
<dbReference type="InterPro" id="IPR013098">
    <property type="entry name" value="Ig_I-set"/>
</dbReference>
<feature type="compositionally biased region" description="Basic and acidic residues" evidence="8">
    <location>
        <begin position="163"/>
        <end position="184"/>
    </location>
</feature>
<evidence type="ECO:0000256" key="5">
    <source>
        <dbReference type="ARBA" id="ARBA00022737"/>
    </source>
</evidence>
<feature type="compositionally biased region" description="Polar residues" evidence="8">
    <location>
        <begin position="185"/>
        <end position="194"/>
    </location>
</feature>
<accession>A0ABD2P2E8</accession>
<keyword evidence="4" id="KW-0344">Guanine-nucleotide releasing factor</keyword>
<comment type="subcellular location">
    <subcellularLocation>
        <location evidence="1">Cytoplasm</location>
    </subcellularLocation>
</comment>
<evidence type="ECO:0000256" key="1">
    <source>
        <dbReference type="ARBA" id="ARBA00004496"/>
    </source>
</evidence>
<dbReference type="SMART" id="SM00220">
    <property type="entry name" value="S_TKc"/>
    <property type="match status" value="1"/>
</dbReference>
<evidence type="ECO:0000256" key="3">
    <source>
        <dbReference type="ARBA" id="ARBA00022490"/>
    </source>
</evidence>
<dbReference type="PROSITE" id="PS50853">
    <property type="entry name" value="FN3"/>
    <property type="match status" value="1"/>
</dbReference>
<keyword evidence="6" id="KW-1015">Disulfide bond</keyword>
<dbReference type="SUPFAM" id="SSF49265">
    <property type="entry name" value="Fibronectin type III"/>
    <property type="match status" value="1"/>
</dbReference>
<dbReference type="InterPro" id="IPR000719">
    <property type="entry name" value="Prot_kinase_dom"/>
</dbReference>
<dbReference type="Gene3D" id="1.10.510.10">
    <property type="entry name" value="Transferase(Phosphotransferase) domain 1"/>
    <property type="match status" value="1"/>
</dbReference>
<dbReference type="Pfam" id="PF00069">
    <property type="entry name" value="Pkinase"/>
    <property type="match status" value="1"/>
</dbReference>
<dbReference type="InterPro" id="IPR011993">
    <property type="entry name" value="PH-like_dom_sf"/>
</dbReference>
<gene>
    <name evidence="13" type="ORF">HHI36_019000</name>
</gene>
<dbReference type="PROSITE" id="PS00108">
    <property type="entry name" value="PROTEIN_KINASE_ST"/>
    <property type="match status" value="1"/>
</dbReference>
<reference evidence="13 14" key="1">
    <citation type="journal article" date="2021" name="BMC Biol.">
        <title>Horizontally acquired antibacterial genes associated with adaptive radiation of ladybird beetles.</title>
        <authorList>
            <person name="Li H.S."/>
            <person name="Tang X.F."/>
            <person name="Huang Y.H."/>
            <person name="Xu Z.Y."/>
            <person name="Chen M.L."/>
            <person name="Du X.Y."/>
            <person name="Qiu B.Y."/>
            <person name="Chen P.T."/>
            <person name="Zhang W."/>
            <person name="Slipinski A."/>
            <person name="Escalona H.E."/>
            <person name="Waterhouse R.M."/>
            <person name="Zwick A."/>
            <person name="Pang H."/>
        </authorList>
    </citation>
    <scope>NUCLEOTIDE SEQUENCE [LARGE SCALE GENOMIC DNA]</scope>
    <source>
        <strain evidence="13">SYSU2018</strain>
    </source>
</reference>
<dbReference type="CDD" id="cd13241">
    <property type="entry name" value="PH2_Kalirin_Trio_p63RhoGEF"/>
    <property type="match status" value="1"/>
</dbReference>
<feature type="domain" description="Ig-like" evidence="11">
    <location>
        <begin position="764"/>
        <end position="856"/>
    </location>
</feature>
<feature type="region of interest" description="Disordered" evidence="8">
    <location>
        <begin position="163"/>
        <end position="216"/>
    </location>
</feature>
<keyword evidence="5" id="KW-0677">Repeat</keyword>
<dbReference type="PROSITE" id="PS50010">
    <property type="entry name" value="DH_2"/>
    <property type="match status" value="1"/>
</dbReference>
<evidence type="ECO:0000256" key="6">
    <source>
        <dbReference type="ARBA" id="ARBA00023157"/>
    </source>
</evidence>
<dbReference type="InterPro" id="IPR008271">
    <property type="entry name" value="Ser/Thr_kinase_AS"/>
</dbReference>
<feature type="compositionally biased region" description="Basic and acidic residues" evidence="8">
    <location>
        <begin position="204"/>
        <end position="216"/>
    </location>
</feature>
<sequence>MHHCCRTIMCLFCHIPCPEAVRSYESNMSKIKMKVKKKLLRRFSTYMATVPSEMGNKPSVSEGEDEDEQRPPLNIKGAKSLGAELANGASAGDDVDEELELPPPMKPIQEPILVTSPPPGVPDIEENPCKRVSSLTLKSLEGATSADLAEIEQIVKERMEQHTENALFRDSKTSDASSELKQDELSTQCSSNEASALAFSGDESDNKPSEDSSTDQAKKIESFLKKREFVLKELVDTEEAYVKNLALIVDGYMKTMKDPECEIQMPEDLAEGKHKMVFGNIEAIYDWHKDVFLIAIKKSIKNPTELAQLFKRYQRKLHMYVVYCKNKPVSEYIVSEYLDTYFEELRVKLGQKLQLCDLLIKPVQRIMKYQLMLKDILKYTERAGLVAETEQWKIAYEIMVIVPKEANDMMDVGRLQGFDGKITAQGKLLLHGMVTCSDLPGSNNSTVGKNKELQVFLFEQSIIFSDIVGKKTQFTSPQYIYRAHIQVNKMNLEEREDCFVLECTDPNKSNIGFVCQVPIEVLDQWVTTIRNILQTQKDFLKAIQSPIAYQKELTKEFSTNSDLTAMWDPTHRKTIPMTSASSSTLPSAGSTSKAMRKTIHKANTVGIPDQSELNGNCDKTPTPTKARSGRIFEGFGFKHSLRSKHKSDPIALESPKDNKSEVHRRWSETNQPPCDNNLMAPGSQARLVCEWPDLNLGDIVTIMKFDPTQGYLIRTNSHLEEIWLPAHVLSAYSRRPWSFKFKKPSRRFPENALADKPIAENPLPEFIEPIKDVAVHAGSEVTLRCRIRHGSRTTKLSWKKLEPEVVILKNAKLLMNQSEEGMAVLTIENVKKSDSGKYAVTISNEYGTVESCATLTVTDTFVPLQEPSIQIISGTSVNLTWESNVYDRFYLEYCRLGTGEWLSPNGNRIIEAKSYTIENLTPGETYSFRIIAAQNKLISLPSIAVTLPVADNLRWQQEQFKRRYVELEELDRGRFSIVKRAKDRGTQVEVALKQVTRRKQPHHITQAEYSLLAGIQHTNIIRGLALFDNAPHPGIDTIVLELVKGPYLFTYLAEKDDFTESEAKNYAKQLMAALSWLHKKDLTHLDIKPENVLIDVSNPTHVLKLIDFGDSVNTLKNVILPPACLEFASPELVLGQPVGKHTDFWAVGVFLYVLLSGVSPFLDDSMEETTANILKCDYCYPEEYFNHISNDAKELISKLLVLVPAQRLCMEEALNFSWFTELGPTVTISSSALRTFMQRRHPTNVSSSPTSPIQFKTQNIF</sequence>
<proteinExistence type="inferred from homology"/>
<dbReference type="Gene3D" id="2.60.40.10">
    <property type="entry name" value="Immunoglobulins"/>
    <property type="match status" value="2"/>
</dbReference>
<dbReference type="FunFam" id="1.20.900.10:FF:000008">
    <property type="entry name" value="rho guanine nucleotide exchange factor 25"/>
    <property type="match status" value="1"/>
</dbReference>
<comment type="similarity">
    <text evidence="2">Belongs to the protein kinase superfamily. CAMK Ser/Thr protein kinase family.</text>
</comment>
<feature type="domain" description="Protein kinase" evidence="10">
    <location>
        <begin position="964"/>
        <end position="1219"/>
    </location>
</feature>
<feature type="region of interest" description="Disordered" evidence="8">
    <location>
        <begin position="646"/>
        <end position="677"/>
    </location>
</feature>
<dbReference type="SUPFAM" id="SSF48065">
    <property type="entry name" value="DBL homology domain (DH-domain)"/>
    <property type="match status" value="1"/>
</dbReference>
<dbReference type="CDD" id="cd00063">
    <property type="entry name" value="FN3"/>
    <property type="match status" value="1"/>
</dbReference>
<dbReference type="InterPro" id="IPR036116">
    <property type="entry name" value="FN3_sf"/>
</dbReference>
<dbReference type="InterPro" id="IPR055251">
    <property type="entry name" value="SOS1_NGEF_PH"/>
</dbReference>
<dbReference type="InterPro" id="IPR011009">
    <property type="entry name" value="Kinase-like_dom_sf"/>
</dbReference>
<dbReference type="PROSITE" id="PS00741">
    <property type="entry name" value="DH_1"/>
    <property type="match status" value="1"/>
</dbReference>
<dbReference type="GO" id="GO:0030154">
    <property type="term" value="P:cell differentiation"/>
    <property type="evidence" value="ECO:0007669"/>
    <property type="project" value="UniProtKB-ARBA"/>
</dbReference>
<comment type="caution">
    <text evidence="13">The sequence shown here is derived from an EMBL/GenBank/DDBJ whole genome shotgun (WGS) entry which is preliminary data.</text>
</comment>
<dbReference type="SUPFAM" id="SSF50729">
    <property type="entry name" value="PH domain-like"/>
    <property type="match status" value="1"/>
</dbReference>
<dbReference type="Pfam" id="PF07679">
    <property type="entry name" value="I-set"/>
    <property type="match status" value="1"/>
</dbReference>
<dbReference type="Gene3D" id="3.30.200.20">
    <property type="entry name" value="Phosphorylase Kinase, domain 1"/>
    <property type="match status" value="1"/>
</dbReference>
<keyword evidence="14" id="KW-1185">Reference proteome</keyword>
<dbReference type="SMART" id="SM00060">
    <property type="entry name" value="FN3"/>
    <property type="match status" value="1"/>
</dbReference>
<evidence type="ECO:0000313" key="13">
    <source>
        <dbReference type="EMBL" id="KAL3284862.1"/>
    </source>
</evidence>
<dbReference type="FunFam" id="2.60.40.10:FF:000032">
    <property type="entry name" value="palladin isoform X1"/>
    <property type="match status" value="1"/>
</dbReference>
<evidence type="ECO:0000256" key="8">
    <source>
        <dbReference type="SAM" id="MobiDB-lite"/>
    </source>
</evidence>
<feature type="domain" description="Fibronectin type-III" evidence="12">
    <location>
        <begin position="863"/>
        <end position="952"/>
    </location>
</feature>
<dbReference type="SUPFAM" id="SSF48726">
    <property type="entry name" value="Immunoglobulin"/>
    <property type="match status" value="1"/>
</dbReference>
<dbReference type="InterPro" id="IPR000219">
    <property type="entry name" value="DH_dom"/>
</dbReference>
<dbReference type="SUPFAM" id="SSF56112">
    <property type="entry name" value="Protein kinase-like (PK-like)"/>
    <property type="match status" value="1"/>
</dbReference>
<dbReference type="PANTHER" id="PTHR22826">
    <property type="entry name" value="RHO GUANINE EXCHANGE FACTOR-RELATED"/>
    <property type="match status" value="1"/>
</dbReference>
<feature type="region of interest" description="Disordered" evidence="8">
    <location>
        <begin position="50"/>
        <end position="74"/>
    </location>
</feature>
<keyword evidence="3" id="KW-0963">Cytoplasm</keyword>
<dbReference type="EMBL" id="JABFTP020000165">
    <property type="protein sequence ID" value="KAL3284862.1"/>
    <property type="molecule type" value="Genomic_DNA"/>
</dbReference>
<keyword evidence="7" id="KW-0393">Immunoglobulin domain</keyword>
<dbReference type="SMART" id="SM00233">
    <property type="entry name" value="PH"/>
    <property type="match status" value="1"/>
</dbReference>
<evidence type="ECO:0000256" key="7">
    <source>
        <dbReference type="ARBA" id="ARBA00023319"/>
    </source>
</evidence>
<organism evidence="13 14">
    <name type="scientific">Cryptolaemus montrouzieri</name>
    <dbReference type="NCBI Taxonomy" id="559131"/>
    <lineage>
        <taxon>Eukaryota</taxon>
        <taxon>Metazoa</taxon>
        <taxon>Ecdysozoa</taxon>
        <taxon>Arthropoda</taxon>
        <taxon>Hexapoda</taxon>
        <taxon>Insecta</taxon>
        <taxon>Pterygota</taxon>
        <taxon>Neoptera</taxon>
        <taxon>Endopterygota</taxon>
        <taxon>Coleoptera</taxon>
        <taxon>Polyphaga</taxon>
        <taxon>Cucujiformia</taxon>
        <taxon>Coccinelloidea</taxon>
        <taxon>Coccinellidae</taxon>
        <taxon>Scymninae</taxon>
        <taxon>Scymnini</taxon>
        <taxon>Cryptolaemus</taxon>
    </lineage>
</organism>
<dbReference type="PROSITE" id="PS50835">
    <property type="entry name" value="IG_LIKE"/>
    <property type="match status" value="1"/>
</dbReference>
<evidence type="ECO:0000259" key="10">
    <source>
        <dbReference type="PROSITE" id="PS50011"/>
    </source>
</evidence>
<dbReference type="Gene3D" id="2.30.29.30">
    <property type="entry name" value="Pleckstrin-homology domain (PH domain)/Phosphotyrosine-binding domain (PTB)"/>
    <property type="match status" value="1"/>
</dbReference>
<evidence type="ECO:0000313" key="14">
    <source>
        <dbReference type="Proteomes" id="UP001516400"/>
    </source>
</evidence>
<name>A0ABD2P2E8_9CUCU</name>
<dbReference type="CDD" id="cd00160">
    <property type="entry name" value="RhoGEF"/>
    <property type="match status" value="1"/>
</dbReference>
<feature type="compositionally biased region" description="Basic and acidic residues" evidence="8">
    <location>
        <begin position="654"/>
        <end position="667"/>
    </location>
</feature>
<dbReference type="PROSITE" id="PS50011">
    <property type="entry name" value="PROTEIN_KINASE_DOM"/>
    <property type="match status" value="1"/>
</dbReference>
<dbReference type="InterPro" id="IPR036179">
    <property type="entry name" value="Ig-like_dom_sf"/>
</dbReference>
<dbReference type="InterPro" id="IPR001331">
    <property type="entry name" value="GDS_CDC24_CS"/>
</dbReference>
<dbReference type="SMART" id="SM00409">
    <property type="entry name" value="IG"/>
    <property type="match status" value="1"/>
</dbReference>
<evidence type="ECO:0008006" key="15">
    <source>
        <dbReference type="Google" id="ProtNLM"/>
    </source>
</evidence>
<dbReference type="InterPro" id="IPR007110">
    <property type="entry name" value="Ig-like_dom"/>
</dbReference>
<dbReference type="InterPro" id="IPR035899">
    <property type="entry name" value="DBL_dom_sf"/>
</dbReference>
<dbReference type="Gene3D" id="1.20.900.10">
    <property type="entry name" value="Dbl homology (DH) domain"/>
    <property type="match status" value="1"/>
</dbReference>
<dbReference type="PANTHER" id="PTHR22826:SF106">
    <property type="entry name" value="TRIO, ISOFORM A"/>
    <property type="match status" value="1"/>
</dbReference>
<feature type="domain" description="DH" evidence="9">
    <location>
        <begin position="226"/>
        <end position="409"/>
    </location>
</feature>
<dbReference type="Pfam" id="PF22697">
    <property type="entry name" value="SOS1_NGEF_PH"/>
    <property type="match status" value="1"/>
</dbReference>
<dbReference type="GO" id="GO:0009653">
    <property type="term" value="P:anatomical structure morphogenesis"/>
    <property type="evidence" value="ECO:0007669"/>
    <property type="project" value="UniProtKB-ARBA"/>
</dbReference>
<evidence type="ECO:0000259" key="9">
    <source>
        <dbReference type="PROSITE" id="PS50010"/>
    </source>
</evidence>
<evidence type="ECO:0000259" key="11">
    <source>
        <dbReference type="PROSITE" id="PS50835"/>
    </source>
</evidence>
<dbReference type="Pfam" id="PF00621">
    <property type="entry name" value="RhoGEF"/>
    <property type="match status" value="1"/>
</dbReference>
<dbReference type="Proteomes" id="UP001516400">
    <property type="component" value="Unassembled WGS sequence"/>
</dbReference>
<evidence type="ECO:0000259" key="12">
    <source>
        <dbReference type="PROSITE" id="PS50853"/>
    </source>
</evidence>
<protein>
    <recommendedName>
        <fullName evidence="15">Triple functional domain protein</fullName>
    </recommendedName>
</protein>
<dbReference type="InterPro" id="IPR013783">
    <property type="entry name" value="Ig-like_fold"/>
</dbReference>
<dbReference type="InterPro" id="IPR001849">
    <property type="entry name" value="PH_domain"/>
</dbReference>
<dbReference type="Pfam" id="PF00041">
    <property type="entry name" value="fn3"/>
    <property type="match status" value="1"/>
</dbReference>
<dbReference type="InterPro" id="IPR003961">
    <property type="entry name" value="FN3_dom"/>
</dbReference>
<dbReference type="InterPro" id="IPR003599">
    <property type="entry name" value="Ig_sub"/>
</dbReference>
<dbReference type="InterPro" id="IPR051336">
    <property type="entry name" value="RhoGEF_Guanine_NuclExch_SF"/>
</dbReference>
<dbReference type="GO" id="GO:0005737">
    <property type="term" value="C:cytoplasm"/>
    <property type="evidence" value="ECO:0007669"/>
    <property type="project" value="UniProtKB-SubCell"/>
</dbReference>
<dbReference type="GO" id="GO:0005085">
    <property type="term" value="F:guanyl-nucleotide exchange factor activity"/>
    <property type="evidence" value="ECO:0007669"/>
    <property type="project" value="UniProtKB-KW"/>
</dbReference>
<dbReference type="SMART" id="SM00325">
    <property type="entry name" value="RhoGEF"/>
    <property type="match status" value="1"/>
</dbReference>